<dbReference type="PRINTS" id="PR01099">
    <property type="entry name" value="HYETHTZKNASE"/>
</dbReference>
<evidence type="ECO:0000313" key="13">
    <source>
        <dbReference type="Proteomes" id="UP000215332"/>
    </source>
</evidence>
<feature type="binding site" evidence="11">
    <location>
        <position position="168"/>
    </location>
    <ligand>
        <name>ATP</name>
        <dbReference type="ChEBI" id="CHEBI:30616"/>
    </ligand>
</feature>
<organism evidence="12 13">
    <name type="scientific">Cutibacterium granulosum</name>
    <dbReference type="NCBI Taxonomy" id="33011"/>
    <lineage>
        <taxon>Bacteria</taxon>
        <taxon>Bacillati</taxon>
        <taxon>Actinomycetota</taxon>
        <taxon>Actinomycetes</taxon>
        <taxon>Propionibacteriales</taxon>
        <taxon>Propionibacteriaceae</taxon>
        <taxon>Cutibacterium</taxon>
    </lineage>
</organism>
<keyword evidence="7 11" id="KW-0418">Kinase</keyword>
<sequence>MTDESIFTSRVAEAVTAMRKANPVTQCLTNIVVTNFTANVLLAAGASPAMVDNAQESGIFAQMAEGVLVNSGTPYPETAEAMKQAAGTAAGKWVLDPVACTLPWRGQIVRDCLAASHPAIIRGNASEILALHGTGEGGRGTDAVDTTEAALPAARELARANECVVAVSGPVDRITDGARVATVTAGHEWMTLVTGVGCSLGALMAAFAAAESDRLVAATAATAMMCVAAERAARRTVAPGSFAIALIDELYLVTPDEVAEQGGIRCVQA</sequence>
<dbReference type="InterPro" id="IPR000417">
    <property type="entry name" value="Hyethyz_kinase"/>
</dbReference>
<feature type="binding site" evidence="11">
    <location>
        <position position="195"/>
    </location>
    <ligand>
        <name>substrate</name>
    </ligand>
</feature>
<dbReference type="Proteomes" id="UP000215332">
    <property type="component" value="Chromosome 1"/>
</dbReference>
<dbReference type="GO" id="GO:0004417">
    <property type="term" value="F:hydroxyethylthiazole kinase activity"/>
    <property type="evidence" value="ECO:0007669"/>
    <property type="project" value="UniProtKB-UniRule"/>
</dbReference>
<feature type="binding site" evidence="11">
    <location>
        <position position="122"/>
    </location>
    <ligand>
        <name>ATP</name>
        <dbReference type="ChEBI" id="CHEBI:30616"/>
    </ligand>
</feature>
<proteinExistence type="inferred from homology"/>
<evidence type="ECO:0000256" key="6">
    <source>
        <dbReference type="ARBA" id="ARBA00022741"/>
    </source>
</evidence>
<dbReference type="GO" id="GO:0009229">
    <property type="term" value="P:thiamine diphosphate biosynthetic process"/>
    <property type="evidence" value="ECO:0007669"/>
    <property type="project" value="UniProtKB-UniRule"/>
</dbReference>
<keyword evidence="8 11" id="KW-0067">ATP-binding</keyword>
<dbReference type="GO" id="GO:0005524">
    <property type="term" value="F:ATP binding"/>
    <property type="evidence" value="ECO:0007669"/>
    <property type="project" value="UniProtKB-UniRule"/>
</dbReference>
<dbReference type="InterPro" id="IPR029056">
    <property type="entry name" value="Ribokinase-like"/>
</dbReference>
<dbReference type="EC" id="2.7.1.50" evidence="11"/>
<dbReference type="KEGG" id="cgrn:4412665_01009"/>
<evidence type="ECO:0000256" key="3">
    <source>
        <dbReference type="ARBA" id="ARBA00004868"/>
    </source>
</evidence>
<dbReference type="SUPFAM" id="SSF53613">
    <property type="entry name" value="Ribokinase-like"/>
    <property type="match status" value="1"/>
</dbReference>
<keyword evidence="6 11" id="KW-0547">Nucleotide-binding</keyword>
<dbReference type="eggNOG" id="COG2145">
    <property type="taxonomic scope" value="Bacteria"/>
</dbReference>
<comment type="function">
    <text evidence="11">Catalyzes the phosphorylation of the hydroxyl group of 4-methyl-5-beta-hydroxyethylthiazole (THZ).</text>
</comment>
<evidence type="ECO:0000256" key="7">
    <source>
        <dbReference type="ARBA" id="ARBA00022777"/>
    </source>
</evidence>
<evidence type="ECO:0000256" key="4">
    <source>
        <dbReference type="ARBA" id="ARBA00022679"/>
    </source>
</evidence>
<dbReference type="PIRSF" id="PIRSF000513">
    <property type="entry name" value="Thz_kinase"/>
    <property type="match status" value="1"/>
</dbReference>
<dbReference type="Gene3D" id="3.40.1190.20">
    <property type="match status" value="1"/>
</dbReference>
<evidence type="ECO:0000256" key="2">
    <source>
        <dbReference type="ARBA" id="ARBA00001946"/>
    </source>
</evidence>
<evidence type="ECO:0000256" key="11">
    <source>
        <dbReference type="HAMAP-Rule" id="MF_00228"/>
    </source>
</evidence>
<evidence type="ECO:0000256" key="1">
    <source>
        <dbReference type="ARBA" id="ARBA00001771"/>
    </source>
</evidence>
<gene>
    <name evidence="11 12" type="primary">thiM</name>
    <name evidence="12" type="ORF">SAMEA4412665_01009</name>
</gene>
<evidence type="ECO:0000256" key="8">
    <source>
        <dbReference type="ARBA" id="ARBA00022840"/>
    </source>
</evidence>
<keyword evidence="4 11" id="KW-0808">Transferase</keyword>
<dbReference type="UniPathway" id="UPA00060">
    <property type="reaction ID" value="UER00139"/>
</dbReference>
<dbReference type="HAMAP" id="MF_00228">
    <property type="entry name" value="Thz_kinase"/>
    <property type="match status" value="1"/>
</dbReference>
<dbReference type="GO" id="GO:0009228">
    <property type="term" value="P:thiamine biosynthetic process"/>
    <property type="evidence" value="ECO:0007669"/>
    <property type="project" value="UniProtKB-KW"/>
</dbReference>
<keyword evidence="9 11" id="KW-0460">Magnesium</keyword>
<dbReference type="Pfam" id="PF02110">
    <property type="entry name" value="HK"/>
    <property type="match status" value="1"/>
</dbReference>
<dbReference type="EMBL" id="LT906441">
    <property type="protein sequence ID" value="SNV33775.1"/>
    <property type="molecule type" value="Genomic_DNA"/>
</dbReference>
<dbReference type="RefSeq" id="WP_021104439.1">
    <property type="nucleotide sequence ID" value="NZ_LT906441.1"/>
</dbReference>
<dbReference type="AlphaFoldDB" id="A0A239WGN2"/>
<reference evidence="12 13" key="1">
    <citation type="submission" date="2017-06" db="EMBL/GenBank/DDBJ databases">
        <authorList>
            <consortium name="Pathogen Informatics"/>
        </authorList>
    </citation>
    <scope>NUCLEOTIDE SEQUENCE [LARGE SCALE GENOMIC DNA]</scope>
    <source>
        <strain evidence="12 13">NCTC11865</strain>
    </source>
</reference>
<accession>A0A239WGN2</accession>
<evidence type="ECO:0000256" key="5">
    <source>
        <dbReference type="ARBA" id="ARBA00022723"/>
    </source>
</evidence>
<keyword evidence="10 11" id="KW-0784">Thiamine biosynthesis</keyword>
<dbReference type="CDD" id="cd01170">
    <property type="entry name" value="THZ_kinase"/>
    <property type="match status" value="1"/>
</dbReference>
<keyword evidence="5 11" id="KW-0479">Metal-binding</keyword>
<feature type="binding site" evidence="11">
    <location>
        <position position="50"/>
    </location>
    <ligand>
        <name>substrate</name>
    </ligand>
</feature>
<evidence type="ECO:0000313" key="12">
    <source>
        <dbReference type="EMBL" id="SNV33775.1"/>
    </source>
</evidence>
<comment type="catalytic activity">
    <reaction evidence="1 11">
        <text>5-(2-hydroxyethyl)-4-methylthiazole + ATP = 4-methyl-5-(2-phosphooxyethyl)-thiazole + ADP + H(+)</text>
        <dbReference type="Rhea" id="RHEA:24212"/>
        <dbReference type="ChEBI" id="CHEBI:15378"/>
        <dbReference type="ChEBI" id="CHEBI:17957"/>
        <dbReference type="ChEBI" id="CHEBI:30616"/>
        <dbReference type="ChEBI" id="CHEBI:58296"/>
        <dbReference type="ChEBI" id="CHEBI:456216"/>
        <dbReference type="EC" id="2.7.1.50"/>
    </reaction>
</comment>
<dbReference type="GO" id="GO:0000287">
    <property type="term" value="F:magnesium ion binding"/>
    <property type="evidence" value="ECO:0007669"/>
    <property type="project" value="UniProtKB-UniRule"/>
</dbReference>
<comment type="similarity">
    <text evidence="11">Belongs to the Thz kinase family.</text>
</comment>
<protein>
    <recommendedName>
        <fullName evidence="11">Hydroxyethylthiazole kinase</fullName>
        <ecNumber evidence="11">2.7.1.50</ecNumber>
    </recommendedName>
    <alternativeName>
        <fullName evidence="11">4-methyl-5-beta-hydroxyethylthiazole kinase</fullName>
        <shortName evidence="11">TH kinase</shortName>
        <shortName evidence="11">Thz kinase</shortName>
    </alternativeName>
</protein>
<name>A0A239WGN2_9ACTN</name>
<dbReference type="NCBIfam" id="NF006830">
    <property type="entry name" value="PRK09355.1"/>
    <property type="match status" value="1"/>
</dbReference>
<evidence type="ECO:0000256" key="9">
    <source>
        <dbReference type="ARBA" id="ARBA00022842"/>
    </source>
</evidence>
<comment type="cofactor">
    <cofactor evidence="2 11">
        <name>Mg(2+)</name>
        <dbReference type="ChEBI" id="CHEBI:18420"/>
    </cofactor>
</comment>
<comment type="pathway">
    <text evidence="3 11">Cofactor biosynthesis; thiamine diphosphate biosynthesis; 4-methyl-5-(2-phosphoethyl)-thiazole from 5-(2-hydroxyethyl)-4-methylthiazole: step 1/1.</text>
</comment>
<evidence type="ECO:0000256" key="10">
    <source>
        <dbReference type="ARBA" id="ARBA00022977"/>
    </source>
</evidence>